<dbReference type="Proteomes" id="UP000270471">
    <property type="component" value="Unassembled WGS sequence"/>
</dbReference>
<accession>A0A3M0I764</accession>
<evidence type="ECO:0008006" key="4">
    <source>
        <dbReference type="Google" id="ProtNLM"/>
    </source>
</evidence>
<gene>
    <name evidence="2" type="ORF">CTZ28_18000</name>
</gene>
<dbReference type="OrthoDB" id="4253955at2"/>
<reference evidence="2 3" key="1">
    <citation type="submission" date="2017-11" db="EMBL/GenBank/DDBJ databases">
        <title>Draft genome of actinobacteria isolated from guarana (Paullinia cupana (Mart.) Ducke.</title>
        <authorList>
            <person name="Siqueira K.A."/>
            <person name="Liotti R.G."/>
            <person name="Mendes T.A.O."/>
            <person name="Soares M.A."/>
        </authorList>
    </citation>
    <scope>NUCLEOTIDE SEQUENCE [LARGE SCALE GENOMIC DNA]</scope>
    <source>
        <strain evidence="2 3">193</strain>
    </source>
</reference>
<evidence type="ECO:0000313" key="2">
    <source>
        <dbReference type="EMBL" id="RMB84614.1"/>
    </source>
</evidence>
<dbReference type="AlphaFoldDB" id="A0A3M0I764"/>
<keyword evidence="1" id="KW-1133">Transmembrane helix</keyword>
<keyword evidence="1" id="KW-0812">Transmembrane</keyword>
<feature type="transmembrane region" description="Helical" evidence="1">
    <location>
        <begin position="111"/>
        <end position="129"/>
    </location>
</feature>
<dbReference type="RefSeq" id="WP_121890470.1">
    <property type="nucleotide sequence ID" value="NZ_JBEXWZ010000005.1"/>
</dbReference>
<evidence type="ECO:0000256" key="1">
    <source>
        <dbReference type="SAM" id="Phobius"/>
    </source>
</evidence>
<sequence>MNAELLLLALCVGFGVGCLLAALKALLAAAWLRVRGLRVMGTVTSRTAADRRPGALVLFSDHLGRDLLLDPGRYAPLCGLPAVGRSVPVVYRRERPTVARLWNTRHLLAPSFGWFLTAAVAFGTGVVVGQ</sequence>
<keyword evidence="3" id="KW-1185">Reference proteome</keyword>
<protein>
    <recommendedName>
        <fullName evidence="4">DUF3592 domain-containing protein</fullName>
    </recommendedName>
</protein>
<dbReference type="EMBL" id="PENI01000010">
    <property type="protein sequence ID" value="RMB84614.1"/>
    <property type="molecule type" value="Genomic_DNA"/>
</dbReference>
<evidence type="ECO:0000313" key="3">
    <source>
        <dbReference type="Proteomes" id="UP000270471"/>
    </source>
</evidence>
<organism evidence="2 3">
    <name type="scientific">Streptomyces shenzhenensis</name>
    <dbReference type="NCBI Taxonomy" id="943815"/>
    <lineage>
        <taxon>Bacteria</taxon>
        <taxon>Bacillati</taxon>
        <taxon>Actinomycetota</taxon>
        <taxon>Actinomycetes</taxon>
        <taxon>Kitasatosporales</taxon>
        <taxon>Streptomycetaceae</taxon>
        <taxon>Streptomyces</taxon>
    </lineage>
</organism>
<keyword evidence="1" id="KW-0472">Membrane</keyword>
<proteinExistence type="predicted"/>
<name>A0A3M0I764_9ACTN</name>
<comment type="caution">
    <text evidence="2">The sequence shown here is derived from an EMBL/GenBank/DDBJ whole genome shotgun (WGS) entry which is preliminary data.</text>
</comment>